<organism evidence="2">
    <name type="scientific">Naegleria gruberi</name>
    <name type="common">Amoeba</name>
    <dbReference type="NCBI Taxonomy" id="5762"/>
    <lineage>
        <taxon>Eukaryota</taxon>
        <taxon>Discoba</taxon>
        <taxon>Heterolobosea</taxon>
        <taxon>Tetramitia</taxon>
        <taxon>Eutetramitia</taxon>
        <taxon>Vahlkampfiidae</taxon>
        <taxon>Naegleria</taxon>
    </lineage>
</organism>
<name>D2VBJ1_NAEGR</name>
<dbReference type="AlphaFoldDB" id="D2VBJ1"/>
<dbReference type="GeneID" id="8859102"/>
<dbReference type="EMBL" id="GG738861">
    <property type="protein sequence ID" value="EFC45807.1"/>
    <property type="molecule type" value="Genomic_DNA"/>
</dbReference>
<protein>
    <submittedName>
        <fullName evidence="1">Predicted protein</fullName>
    </submittedName>
</protein>
<accession>D2VBJ1</accession>
<reference evidence="1 2" key="1">
    <citation type="journal article" date="2010" name="Cell">
        <title>The genome of Naegleria gruberi illuminates early eukaryotic versatility.</title>
        <authorList>
            <person name="Fritz-Laylin L.K."/>
            <person name="Prochnik S.E."/>
            <person name="Ginger M.L."/>
            <person name="Dacks J.B."/>
            <person name="Carpenter M.L."/>
            <person name="Field M.C."/>
            <person name="Kuo A."/>
            <person name="Paredez A."/>
            <person name="Chapman J."/>
            <person name="Pham J."/>
            <person name="Shu S."/>
            <person name="Neupane R."/>
            <person name="Cipriano M."/>
            <person name="Mancuso J."/>
            <person name="Tu H."/>
            <person name="Salamov A."/>
            <person name="Lindquist E."/>
            <person name="Shapiro H."/>
            <person name="Lucas S."/>
            <person name="Grigoriev I.V."/>
            <person name="Cande W.Z."/>
            <person name="Fulton C."/>
            <person name="Rokhsar D.S."/>
            <person name="Dawson S.C."/>
        </authorList>
    </citation>
    <scope>NUCLEOTIDE SEQUENCE [LARGE SCALE GENOMIC DNA]</scope>
    <source>
        <strain evidence="1 2">NEG-M</strain>
    </source>
</reference>
<dbReference type="RefSeq" id="XP_002678551.1">
    <property type="nucleotide sequence ID" value="XM_002678505.1"/>
</dbReference>
<evidence type="ECO:0000313" key="1">
    <source>
        <dbReference type="EMBL" id="EFC45807.1"/>
    </source>
</evidence>
<keyword evidence="2" id="KW-1185">Reference proteome</keyword>
<dbReference type="InParanoid" id="D2VBJ1"/>
<dbReference type="KEGG" id="ngr:NAEGRDRAFT_66235"/>
<evidence type="ECO:0000313" key="2">
    <source>
        <dbReference type="Proteomes" id="UP000006671"/>
    </source>
</evidence>
<dbReference type="VEuPathDB" id="AmoebaDB:NAEGRDRAFT_66235"/>
<proteinExistence type="predicted"/>
<gene>
    <name evidence="1" type="ORF">NAEGRDRAFT_66235</name>
</gene>
<sequence>MPKQQLDEEYLRDEYSISSLAMICHSTDHGYYFSDYQFSQACHSISHMICLVQKSSVARLYNSPEVSTRLGIIKVNSIWNEPYNIGKMEKFGNDFQFKKIRYQYAYSTPFVEAHPSTNNGTRKVIDFYCLKDSFKFIIDLNQENIFYSSLNVEKIPKLLRSEIFSNWNSVIPQHIFLHKPNENEFNKMCMIVHNEQDTVLKPLIIRDEGSLDELRKYDVRIQPLPLDSNNYPLYWSFLTRLDCIDENYLTYSYQDEKNKKICHIIRKISIQYDEDTKLYSGKLSKSPLLDFFKFFTDNSNISGSCRLTDSCFLFMLCKNGPYWHSVKYKDWGTFTQNVKWILVDLKNSTIKNIEPYSGNLKSSQPITKVGTLVDDDGFETTIKKKHITLRKSSTEVRTEGADFLHVDLVAYQPFKGYPELVNVICTIPACETRTAHSQPRKESLHTVIQVHYCFKIHDEFRQLFKETPKSYSDIYLRFC</sequence>
<dbReference type="Proteomes" id="UP000006671">
    <property type="component" value="Unassembled WGS sequence"/>
</dbReference>